<reference evidence="4" key="1">
    <citation type="submission" date="2015-01" db="EMBL/GenBank/DDBJ databases">
        <authorList>
            <person name="Aksoy S."/>
            <person name="Warren W."/>
            <person name="Wilson R.K."/>
        </authorList>
    </citation>
    <scope>NUCLEOTIDE SEQUENCE [LARGE SCALE GENOMIC DNA]</scope>
    <source>
        <strain evidence="4">IAEA</strain>
    </source>
</reference>
<dbReference type="STRING" id="67801.A0A1B0AKC9"/>
<feature type="compositionally biased region" description="Polar residues" evidence="1">
    <location>
        <begin position="100"/>
        <end position="110"/>
    </location>
</feature>
<feature type="compositionally biased region" description="Acidic residues" evidence="1">
    <location>
        <begin position="223"/>
        <end position="239"/>
    </location>
</feature>
<proteinExistence type="predicted"/>
<evidence type="ECO:0000256" key="1">
    <source>
        <dbReference type="SAM" id="MobiDB-lite"/>
    </source>
</evidence>
<dbReference type="VEuPathDB" id="VectorBase:GPPI000002"/>
<reference evidence="3" key="2">
    <citation type="submission" date="2020-05" db="UniProtKB">
        <authorList>
            <consortium name="EnsemblMetazoa"/>
        </authorList>
    </citation>
    <scope>IDENTIFICATION</scope>
    <source>
        <strain evidence="3">IAEA</strain>
    </source>
</reference>
<dbReference type="InterPro" id="IPR036179">
    <property type="entry name" value="Ig-like_dom_sf"/>
</dbReference>
<feature type="domain" description="Ig-like" evidence="2">
    <location>
        <begin position="245"/>
        <end position="310"/>
    </location>
</feature>
<dbReference type="Proteomes" id="UP000092460">
    <property type="component" value="Unassembled WGS sequence"/>
</dbReference>
<organism evidence="3 4">
    <name type="scientific">Glossina palpalis gambiensis</name>
    <dbReference type="NCBI Taxonomy" id="67801"/>
    <lineage>
        <taxon>Eukaryota</taxon>
        <taxon>Metazoa</taxon>
        <taxon>Ecdysozoa</taxon>
        <taxon>Arthropoda</taxon>
        <taxon>Hexapoda</taxon>
        <taxon>Insecta</taxon>
        <taxon>Pterygota</taxon>
        <taxon>Neoptera</taxon>
        <taxon>Endopterygota</taxon>
        <taxon>Diptera</taxon>
        <taxon>Brachycera</taxon>
        <taxon>Muscomorpha</taxon>
        <taxon>Hippoboscoidea</taxon>
        <taxon>Glossinidae</taxon>
        <taxon>Glossina</taxon>
    </lineage>
</organism>
<dbReference type="AlphaFoldDB" id="A0A1B0AKC9"/>
<dbReference type="InterPro" id="IPR007110">
    <property type="entry name" value="Ig-like_dom"/>
</dbReference>
<keyword evidence="4" id="KW-1185">Reference proteome</keyword>
<feature type="region of interest" description="Disordered" evidence="1">
    <location>
        <begin position="88"/>
        <end position="119"/>
    </location>
</feature>
<dbReference type="InterPro" id="IPR013783">
    <property type="entry name" value="Ig-like_fold"/>
</dbReference>
<accession>A0A1B0AKC9</accession>
<dbReference type="PANTHER" id="PTHR21261:SF14">
    <property type="entry name" value="BEATEN PATH IV, ISOFORM B"/>
    <property type="match status" value="1"/>
</dbReference>
<dbReference type="EnsemblMetazoa" id="GPPI000002-RA">
    <property type="protein sequence ID" value="GPPI000002-PA"/>
    <property type="gene ID" value="GPPI000002"/>
</dbReference>
<evidence type="ECO:0000259" key="2">
    <source>
        <dbReference type="PROSITE" id="PS50835"/>
    </source>
</evidence>
<evidence type="ECO:0000313" key="4">
    <source>
        <dbReference type="Proteomes" id="UP000092460"/>
    </source>
</evidence>
<name>A0A1B0AKC9_9MUSC</name>
<sequence>MNLSLGTRTVLIICYFVQGFVALRLLKVSIPSYKLRGESVFLECQYELDKVRDMSLINSYSPNRDNEPDNSRDDGWTVHRRMRVYQSQANSHLQRHRRQTYYQSQSPNQQKKYEQEREQNQNLYMQQHPSYYAEKNEQRKLYHHQQPQPELTPSEQLYTYPYQTPTSPYGHSIYRGRSSTSVHDVVGVNLYNTNTYRGWGESSRSVSSFGQMERDNSFADSTEHDDEEDKEEDNEEEEGEALYAIKWYKDNEEFYRYVPKAKPPKTSYRVDGVRVIEEHSDSSRVLLRGLTINSTGLYRCEISAEAPNFSSVEAEGHMDVVYLPRDGPYIRGQQSQYQIGEILDLNCTSGKSHPASHLQWFINDEAVVEKLNLIKYNDTIHRHGLITTTLGLEKMVEAGNFHKGAMRVKCVASLSPVLWKGDKESVLQRRRPGLIDNREAMLLGKKIVATPVCVFHSSAPKHNKIDGSLALFIVLTITAFPREFHRLSLLLTIL</sequence>
<dbReference type="SUPFAM" id="SSF48726">
    <property type="entry name" value="Immunoglobulin"/>
    <property type="match status" value="1"/>
</dbReference>
<dbReference type="PROSITE" id="PS50835">
    <property type="entry name" value="IG_LIKE"/>
    <property type="match status" value="1"/>
</dbReference>
<feature type="region of interest" description="Disordered" evidence="1">
    <location>
        <begin position="210"/>
        <end position="239"/>
    </location>
</feature>
<evidence type="ECO:0000313" key="3">
    <source>
        <dbReference type="EnsemblMetazoa" id="GPPI000002-PA"/>
    </source>
</evidence>
<dbReference type="EMBL" id="JXJN01022789">
    <property type="status" value="NOT_ANNOTATED_CDS"/>
    <property type="molecule type" value="Genomic_DNA"/>
</dbReference>
<dbReference type="Gene3D" id="2.60.40.10">
    <property type="entry name" value="Immunoglobulins"/>
    <property type="match status" value="1"/>
</dbReference>
<dbReference type="PANTHER" id="PTHR21261">
    <property type="entry name" value="BEAT PROTEIN"/>
    <property type="match status" value="1"/>
</dbReference>
<protein>
    <recommendedName>
        <fullName evidence="2">Ig-like domain-containing protein</fullName>
    </recommendedName>
</protein>